<dbReference type="EMBL" id="KV428006">
    <property type="protein sequence ID" value="KZT43899.1"/>
    <property type="molecule type" value="Genomic_DNA"/>
</dbReference>
<sequence length="141" mass="15306">MTLTIADGPPKTGFVIFYASRDENGEMWCPVRAVPMRRGRVNGPGLNVYADVWCGGQDCRAVEQTIADVFGPDEGPDCVVVYVGARAEYVLAVGGGALADEHRWKAPGNAFRETPWKVRAVPTLVAYSEVSFGTSGWRRPS</sequence>
<organism evidence="1 2">
    <name type="scientific">Sistotremastrum suecicum HHB10207 ss-3</name>
    <dbReference type="NCBI Taxonomy" id="1314776"/>
    <lineage>
        <taxon>Eukaryota</taxon>
        <taxon>Fungi</taxon>
        <taxon>Dikarya</taxon>
        <taxon>Basidiomycota</taxon>
        <taxon>Agaricomycotina</taxon>
        <taxon>Agaricomycetes</taxon>
        <taxon>Sistotremastrales</taxon>
        <taxon>Sistotremastraceae</taxon>
        <taxon>Sistotremastrum</taxon>
    </lineage>
</organism>
<gene>
    <name evidence="1" type="ORF">SISSUDRAFT_509143</name>
</gene>
<dbReference type="Gene3D" id="3.40.30.10">
    <property type="entry name" value="Glutaredoxin"/>
    <property type="match status" value="1"/>
</dbReference>
<dbReference type="OrthoDB" id="78947at2759"/>
<evidence type="ECO:0000313" key="2">
    <source>
        <dbReference type="Proteomes" id="UP000076798"/>
    </source>
</evidence>
<dbReference type="STRING" id="1314776.A0A166IMT0"/>
<keyword evidence="2" id="KW-1185">Reference proteome</keyword>
<name>A0A166IMT0_9AGAM</name>
<dbReference type="AlphaFoldDB" id="A0A166IMT0"/>
<reference evidence="1 2" key="1">
    <citation type="journal article" date="2016" name="Mol. Biol. Evol.">
        <title>Comparative Genomics of Early-Diverging Mushroom-Forming Fungi Provides Insights into the Origins of Lignocellulose Decay Capabilities.</title>
        <authorList>
            <person name="Nagy L.G."/>
            <person name="Riley R."/>
            <person name="Tritt A."/>
            <person name="Adam C."/>
            <person name="Daum C."/>
            <person name="Floudas D."/>
            <person name="Sun H."/>
            <person name="Yadav J.S."/>
            <person name="Pangilinan J."/>
            <person name="Larsson K.H."/>
            <person name="Matsuura K."/>
            <person name="Barry K."/>
            <person name="Labutti K."/>
            <person name="Kuo R."/>
            <person name="Ohm R.A."/>
            <person name="Bhattacharya S.S."/>
            <person name="Shirouzu T."/>
            <person name="Yoshinaga Y."/>
            <person name="Martin F.M."/>
            <person name="Grigoriev I.V."/>
            <person name="Hibbett D.S."/>
        </authorList>
    </citation>
    <scope>NUCLEOTIDE SEQUENCE [LARGE SCALE GENOMIC DNA]</scope>
    <source>
        <strain evidence="1 2">HHB10207 ss-3</strain>
    </source>
</reference>
<evidence type="ECO:0000313" key="1">
    <source>
        <dbReference type="EMBL" id="KZT43899.1"/>
    </source>
</evidence>
<protein>
    <submittedName>
        <fullName evidence="1">Uncharacterized protein</fullName>
    </submittedName>
</protein>
<accession>A0A166IMT0</accession>
<proteinExistence type="predicted"/>
<dbReference type="Proteomes" id="UP000076798">
    <property type="component" value="Unassembled WGS sequence"/>
</dbReference>